<feature type="transmembrane region" description="Helical" evidence="8">
    <location>
        <begin position="280"/>
        <end position="299"/>
    </location>
</feature>
<feature type="transmembrane region" description="Helical" evidence="8">
    <location>
        <begin position="212"/>
        <end position="233"/>
    </location>
</feature>
<keyword evidence="3 8" id="KW-0812">Transmembrane</keyword>
<dbReference type="InterPro" id="IPR006593">
    <property type="entry name" value="Cyt_b561/ferric_Rdtase_TM"/>
</dbReference>
<protein>
    <submittedName>
        <fullName evidence="10">Uncharacterized protein</fullName>
    </submittedName>
</protein>
<feature type="chain" id="PRO_5043758300" evidence="9">
    <location>
        <begin position="20"/>
        <end position="635"/>
    </location>
</feature>
<dbReference type="Gene3D" id="1.20.120.1770">
    <property type="match status" value="1"/>
</dbReference>
<dbReference type="OrthoDB" id="19261at2759"/>
<dbReference type="Proteomes" id="UP000076837">
    <property type="component" value="Unassembled WGS sequence"/>
</dbReference>
<dbReference type="CDD" id="cd09630">
    <property type="entry name" value="CDH_like_cytochrome"/>
    <property type="match status" value="1"/>
</dbReference>
<dbReference type="SUPFAM" id="SSF49344">
    <property type="entry name" value="CBD9-like"/>
    <property type="match status" value="1"/>
</dbReference>
<organism evidence="10 11">
    <name type="scientific">Didymella rabiei</name>
    <name type="common">Chickpea ascochyta blight fungus</name>
    <name type="synonym">Mycosphaerella rabiei</name>
    <dbReference type="NCBI Taxonomy" id="5454"/>
    <lineage>
        <taxon>Eukaryota</taxon>
        <taxon>Fungi</taxon>
        <taxon>Dikarya</taxon>
        <taxon>Ascomycota</taxon>
        <taxon>Pezizomycotina</taxon>
        <taxon>Dothideomycetes</taxon>
        <taxon>Pleosporomycetidae</taxon>
        <taxon>Pleosporales</taxon>
        <taxon>Pleosporineae</taxon>
        <taxon>Didymellaceae</taxon>
        <taxon>Ascochyta</taxon>
    </lineage>
</organism>
<gene>
    <name evidence="10" type="ORF">ST47_g9841</name>
</gene>
<evidence type="ECO:0000256" key="1">
    <source>
        <dbReference type="ARBA" id="ARBA00004370"/>
    </source>
</evidence>
<dbReference type="Pfam" id="PF16010">
    <property type="entry name" value="CDH-cyt"/>
    <property type="match status" value="1"/>
</dbReference>
<evidence type="ECO:0000256" key="4">
    <source>
        <dbReference type="ARBA" id="ARBA00022982"/>
    </source>
</evidence>
<keyword evidence="2" id="KW-0813">Transport</keyword>
<proteinExistence type="predicted"/>
<evidence type="ECO:0000313" key="10">
    <source>
        <dbReference type="EMBL" id="KZM18990.1"/>
    </source>
</evidence>
<evidence type="ECO:0000256" key="2">
    <source>
        <dbReference type="ARBA" id="ARBA00022448"/>
    </source>
</evidence>
<dbReference type="PANTHER" id="PTHR47797:SF1">
    <property type="entry name" value="CYTOCHROME B561 DOMAIN-CONTAINING PROTEIN-RELATED"/>
    <property type="match status" value="1"/>
</dbReference>
<feature type="region of interest" description="Disordered" evidence="7">
    <location>
        <begin position="616"/>
        <end position="635"/>
    </location>
</feature>
<keyword evidence="6 8" id="KW-0472">Membrane</keyword>
<feature type="transmembrane region" description="Helical" evidence="8">
    <location>
        <begin position="245"/>
        <end position="268"/>
    </location>
</feature>
<dbReference type="PROSITE" id="PS50836">
    <property type="entry name" value="DOMON"/>
    <property type="match status" value="1"/>
</dbReference>
<dbReference type="CDD" id="cd08760">
    <property type="entry name" value="Cyt_b561_FRRS1_like"/>
    <property type="match status" value="1"/>
</dbReference>
<dbReference type="SMART" id="SM00664">
    <property type="entry name" value="DoH"/>
    <property type="match status" value="1"/>
</dbReference>
<keyword evidence="9" id="KW-0732">Signal</keyword>
<feature type="compositionally biased region" description="Polar residues" evidence="7">
    <location>
        <begin position="435"/>
        <end position="449"/>
    </location>
</feature>
<dbReference type="PROSITE" id="PS50939">
    <property type="entry name" value="CYTOCHROME_B561"/>
    <property type="match status" value="1"/>
</dbReference>
<feature type="region of interest" description="Disordered" evidence="7">
    <location>
        <begin position="480"/>
        <end position="503"/>
    </location>
</feature>
<dbReference type="InterPro" id="IPR005018">
    <property type="entry name" value="DOMON_domain"/>
</dbReference>
<keyword evidence="5 8" id="KW-1133">Transmembrane helix</keyword>
<evidence type="ECO:0000256" key="3">
    <source>
        <dbReference type="ARBA" id="ARBA00022692"/>
    </source>
</evidence>
<feature type="signal peptide" evidence="9">
    <location>
        <begin position="1"/>
        <end position="19"/>
    </location>
</feature>
<comment type="caution">
    <text evidence="10">The sequence shown here is derived from an EMBL/GenBank/DDBJ whole genome shotgun (WGS) entry which is preliminary data.</text>
</comment>
<dbReference type="EMBL" id="JYNV01000309">
    <property type="protein sequence ID" value="KZM18990.1"/>
    <property type="molecule type" value="Genomic_DNA"/>
</dbReference>
<dbReference type="Gene3D" id="2.60.40.1210">
    <property type="entry name" value="Cellobiose dehydrogenase, cytochrome domain"/>
    <property type="match status" value="1"/>
</dbReference>
<keyword evidence="4" id="KW-0249">Electron transport</keyword>
<evidence type="ECO:0000256" key="9">
    <source>
        <dbReference type="SAM" id="SignalP"/>
    </source>
</evidence>
<evidence type="ECO:0000256" key="7">
    <source>
        <dbReference type="SAM" id="MobiDB-lite"/>
    </source>
</evidence>
<name>A0A162WFD2_DIDRA</name>
<dbReference type="GO" id="GO:0016020">
    <property type="term" value="C:membrane"/>
    <property type="evidence" value="ECO:0007669"/>
    <property type="project" value="UniProtKB-SubCell"/>
</dbReference>
<dbReference type="AlphaFoldDB" id="A0A162WFD2"/>
<feature type="transmembrane region" description="Helical" evidence="8">
    <location>
        <begin position="311"/>
        <end position="333"/>
    </location>
</feature>
<keyword evidence="11" id="KW-1185">Reference proteome</keyword>
<feature type="region of interest" description="Disordered" evidence="7">
    <location>
        <begin position="427"/>
        <end position="449"/>
    </location>
</feature>
<sequence>MRLHLTTALLGSLSLGALAQTQIAQTCTDDICYKLNIPTVTAQSGDGNIFLSLSGPTTYSWIALGIGSSMTNSDMFIMYTDGNGNVTLSPRHSERQEQPQYDGDLDVELLSGSGVENGTMTANFRCGNCARSGSVNFGAQSGQWIHARRAGNPMDTTDVQAQIVPHDDYGAFTWAFSNAVGGVSTNPFAASDTVVSVSTPGSSSRATRRNIILTHGILASLAFLVFFPVGAIIMRLGRFDNVLKVHIAIQIFSWLIYITAFALGLYYGVTGDYMTEAHPIIGIVLVALMVFQPLGGWLHHRQFLRTGQRSVVSHGHIWTGRIAIVLGMINGGLGLELGGVETRYVVAYSVVAGVMGVAYLASIVYGEMERGRRPSIAGSGQEKINGSPEHSSGGADWCDIMIFGGLEIVAGGYFAHKYYKNKNEKRRLEEEAQTRRNNTFPSNRPSSYPLQPQFPPQEHVAPPQKYACHAPMALRPRCQAQPRPQLRPKPSHAQSFTIPRRPVPQRKPEIIVQPSLQRADSMATLSRMPIANGYRPSNLVEPSSPPRCNATDLSPIQQSPYGNSTFSASSPAFGATPTSPPISYAMATEAGEGGMYTVDDNWETYEHGVHRYSAYAPTEASTQLGERSPPPPYVP</sequence>
<dbReference type="InterPro" id="IPR015920">
    <property type="entry name" value="Cellobiose_DH-like_cyt"/>
</dbReference>
<reference evidence="10 11" key="1">
    <citation type="journal article" date="2016" name="Sci. Rep.">
        <title>Draft genome sequencing and secretome analysis of fungal phytopathogen Ascochyta rabiei provides insight into the necrotrophic effector repertoire.</title>
        <authorList>
            <person name="Verma S."/>
            <person name="Gazara R.K."/>
            <person name="Nizam S."/>
            <person name="Parween S."/>
            <person name="Chattopadhyay D."/>
            <person name="Verma P.K."/>
        </authorList>
    </citation>
    <scope>NUCLEOTIDE SEQUENCE [LARGE SCALE GENOMIC DNA]</scope>
    <source>
        <strain evidence="10 11">ArDII</strain>
    </source>
</reference>
<evidence type="ECO:0000256" key="8">
    <source>
        <dbReference type="SAM" id="Phobius"/>
    </source>
</evidence>
<feature type="transmembrane region" description="Helical" evidence="8">
    <location>
        <begin position="345"/>
        <end position="365"/>
    </location>
</feature>
<dbReference type="PANTHER" id="PTHR47797">
    <property type="entry name" value="DEHYDROGENASE, PUTATIVE (AFU_ORTHOLOGUE AFUA_8G05805)-RELATED"/>
    <property type="match status" value="1"/>
</dbReference>
<accession>A0A162WFD2</accession>
<evidence type="ECO:0000256" key="5">
    <source>
        <dbReference type="ARBA" id="ARBA00022989"/>
    </source>
</evidence>
<evidence type="ECO:0000256" key="6">
    <source>
        <dbReference type="ARBA" id="ARBA00023136"/>
    </source>
</evidence>
<comment type="subcellular location">
    <subcellularLocation>
        <location evidence="1">Membrane</location>
    </subcellularLocation>
</comment>
<evidence type="ECO:0000313" key="11">
    <source>
        <dbReference type="Proteomes" id="UP000076837"/>
    </source>
</evidence>
<dbReference type="SMART" id="SM00665">
    <property type="entry name" value="B561"/>
    <property type="match status" value="1"/>
</dbReference>
<dbReference type="STRING" id="5454.A0A162WFD2"/>